<name>A0A3G4S916_NPVSL</name>
<organismHost>
    <name type="scientific">Lepidoptera</name>
    <name type="common">moths &amp; butterflies</name>
    <dbReference type="NCBI Taxonomy" id="7088"/>
</organismHost>
<dbReference type="EMBL" id="MG958660">
    <property type="protein sequence ID" value="AYU75298.1"/>
    <property type="molecule type" value="Genomic_DNA"/>
</dbReference>
<reference evidence="2" key="1">
    <citation type="submission" date="2018-02" db="EMBL/GenBank/DDBJ databases">
        <title>Genome analyses of the Tunisian isolate of Spodoptera littoralis#nucleopolyhedrovirus SpliNPV-Tun2 and biological activity identification.</title>
        <authorList>
            <person name="Ben Tiba S."/>
            <person name="Wennmann J.T."/>
            <person name="Laarif A."/>
            <person name="Larem A."/>
            <person name="Fattouch S."/>
            <person name="Jehle J.A."/>
        </authorList>
    </citation>
    <scope>NUCLEOTIDE SEQUENCE</scope>
    <source>
        <strain evidence="2">SpliNPV-Tun2</strain>
    </source>
</reference>
<dbReference type="Pfam" id="PF03041">
    <property type="entry name" value="Baculo_LEF-2"/>
    <property type="match status" value="1"/>
</dbReference>
<dbReference type="InterPro" id="IPR004283">
    <property type="entry name" value="Lef-2"/>
</dbReference>
<proteinExistence type="predicted"/>
<evidence type="ECO:0000313" key="2">
    <source>
        <dbReference type="EMBL" id="AYU75298.1"/>
    </source>
</evidence>
<sequence length="259" mass="29719">MQSSETRTGEALPSSPLPPKPEEICLKFLMPTTSTTTPIGETAKTQSEATSEPVDENFVIWNPSIENLDRNVQYLVRVDDFDFDVSPYTVFAKNGMYVIMSGNRLKSLFNLNKRVNPFVTKFKENTNSSKRKSLKNVCFKMYLSSKKAVIDAIANNVELPECMSRNLRLLKVQCRGNRHSIRFVFNSYVRTVFGCTKCDKRCIRNMLAVIYDHDDKCVREIDYIFDGDFVTPNCAKMKDKYSLCHRTNKCKGTNPIHNF</sequence>
<dbReference type="GO" id="GO:0019083">
    <property type="term" value="P:viral transcription"/>
    <property type="evidence" value="ECO:0007669"/>
    <property type="project" value="InterPro"/>
</dbReference>
<evidence type="ECO:0000256" key="1">
    <source>
        <dbReference type="SAM" id="MobiDB-lite"/>
    </source>
</evidence>
<protein>
    <submittedName>
        <fullName evidence="2">LEF-2 late expression factor 2</fullName>
    </submittedName>
</protein>
<accession>A0A3G4S916</accession>
<feature type="region of interest" description="Disordered" evidence="1">
    <location>
        <begin position="1"/>
        <end position="21"/>
    </location>
</feature>
<organism evidence="2">
    <name type="scientific">Spodoptera littoralis nuclear polyhedrosis virus</name>
    <name type="common">SlNPV</name>
    <dbReference type="NCBI Taxonomy" id="10456"/>
    <lineage>
        <taxon>Viruses</taxon>
        <taxon>Viruses incertae sedis</taxon>
        <taxon>Naldaviricetes</taxon>
        <taxon>Lefavirales</taxon>
        <taxon>Baculoviridae</taxon>
        <taxon>Alphabaculovirus</taxon>
        <taxon>Alphabaculovirus splittoralis</taxon>
    </lineage>
</organism>
<gene>
    <name evidence="2" type="primary">lef-2</name>
</gene>